<dbReference type="Gene3D" id="1.10.10.10">
    <property type="entry name" value="Winged helix-like DNA-binding domain superfamily/Winged helix DNA-binding domain"/>
    <property type="match status" value="1"/>
</dbReference>
<dbReference type="EMBL" id="LXWW01000454">
    <property type="protein sequence ID" value="OAO13152.1"/>
    <property type="molecule type" value="Genomic_DNA"/>
</dbReference>
<dbReference type="PROSITE" id="PS51939">
    <property type="entry name" value="XRRM"/>
    <property type="match status" value="1"/>
</dbReference>
<dbReference type="InterPro" id="IPR036390">
    <property type="entry name" value="WH_DNA-bd_sf"/>
</dbReference>
<evidence type="ECO:0000256" key="4">
    <source>
        <dbReference type="PROSITE-ProRule" id="PRU00332"/>
    </source>
</evidence>
<dbReference type="PRINTS" id="PR00302">
    <property type="entry name" value="LUPUSLA"/>
</dbReference>
<dbReference type="GO" id="GO:0006396">
    <property type="term" value="P:RNA processing"/>
    <property type="evidence" value="ECO:0007669"/>
    <property type="project" value="InterPro"/>
</dbReference>
<evidence type="ECO:0000259" key="6">
    <source>
        <dbReference type="PROSITE" id="PS50102"/>
    </source>
</evidence>
<dbReference type="Pfam" id="PF08777">
    <property type="entry name" value="RRM_3"/>
    <property type="match status" value="1"/>
</dbReference>
<feature type="region of interest" description="Disordered" evidence="5">
    <location>
        <begin position="282"/>
        <end position="306"/>
    </location>
</feature>
<dbReference type="CDD" id="cd12291">
    <property type="entry name" value="RRM1_La"/>
    <property type="match status" value="1"/>
</dbReference>
<evidence type="ECO:0000313" key="10">
    <source>
        <dbReference type="Proteomes" id="UP000078348"/>
    </source>
</evidence>
<comment type="caution">
    <text evidence="9">The sequence shown here is derived from an EMBL/GenBank/DDBJ whole genome shotgun (WGS) entry which is preliminary data.</text>
</comment>
<comment type="subcellular location">
    <subcellularLocation>
        <location evidence="1">Nucleus</location>
    </subcellularLocation>
</comment>
<evidence type="ECO:0000256" key="2">
    <source>
        <dbReference type="ARBA" id="ARBA00022884"/>
    </source>
</evidence>
<dbReference type="CDD" id="cd07323">
    <property type="entry name" value="LAM"/>
    <property type="match status" value="1"/>
</dbReference>
<reference evidence="9 10" key="1">
    <citation type="submission" date="2016-05" db="EMBL/GenBank/DDBJ databases">
        <title>Nuclear genome of Blastocystis sp. subtype 1 NandII.</title>
        <authorList>
            <person name="Gentekaki E."/>
            <person name="Curtis B."/>
            <person name="Stairs C."/>
            <person name="Eme L."/>
            <person name="Herman E."/>
            <person name="Klimes V."/>
            <person name="Arias M.C."/>
            <person name="Elias M."/>
            <person name="Hilliou F."/>
            <person name="Klute M."/>
            <person name="Malik S.-B."/>
            <person name="Pightling A."/>
            <person name="Rachubinski R."/>
            <person name="Salas D."/>
            <person name="Schlacht A."/>
            <person name="Suga H."/>
            <person name="Archibald J."/>
            <person name="Ball S.G."/>
            <person name="Clark G."/>
            <person name="Dacks J."/>
            <person name="Van Der Giezen M."/>
            <person name="Tsaousis A."/>
            <person name="Roger A."/>
        </authorList>
    </citation>
    <scope>NUCLEOTIDE SEQUENCE [LARGE SCALE GENOMIC DNA]</scope>
    <source>
        <strain evidence="10">ATCC 50177 / NandII</strain>
    </source>
</reference>
<protein>
    <submittedName>
        <fullName evidence="9">Lupus La protein</fullName>
    </submittedName>
</protein>
<evidence type="ECO:0000313" key="9">
    <source>
        <dbReference type="EMBL" id="OAO13152.1"/>
    </source>
</evidence>
<dbReference type="SMART" id="SM00715">
    <property type="entry name" value="LA"/>
    <property type="match status" value="1"/>
</dbReference>
<evidence type="ECO:0000256" key="5">
    <source>
        <dbReference type="SAM" id="MobiDB-lite"/>
    </source>
</evidence>
<dbReference type="InterPro" id="IPR006630">
    <property type="entry name" value="La_HTH"/>
</dbReference>
<dbReference type="CDD" id="cd00590">
    <property type="entry name" value="RRM_SF"/>
    <property type="match status" value="1"/>
</dbReference>
<keyword evidence="10" id="KW-1185">Reference proteome</keyword>
<feature type="domain" description="XRRM" evidence="8">
    <location>
        <begin position="186"/>
        <end position="306"/>
    </location>
</feature>
<organism evidence="9 10">
    <name type="scientific">Blastocystis sp. subtype 1 (strain ATCC 50177 / NandII)</name>
    <dbReference type="NCBI Taxonomy" id="478820"/>
    <lineage>
        <taxon>Eukaryota</taxon>
        <taxon>Sar</taxon>
        <taxon>Stramenopiles</taxon>
        <taxon>Bigyra</taxon>
        <taxon>Opalozoa</taxon>
        <taxon>Opalinata</taxon>
        <taxon>Blastocystidae</taxon>
        <taxon>Blastocystis</taxon>
    </lineage>
</organism>
<dbReference type="PROSITE" id="PS50961">
    <property type="entry name" value="HTH_LA"/>
    <property type="match status" value="1"/>
</dbReference>
<dbReference type="Gene3D" id="3.30.70.330">
    <property type="match status" value="2"/>
</dbReference>
<dbReference type="InterPro" id="IPR014886">
    <property type="entry name" value="La_xRRM"/>
</dbReference>
<dbReference type="InterPro" id="IPR036388">
    <property type="entry name" value="WH-like_DNA-bd_sf"/>
</dbReference>
<dbReference type="PANTHER" id="PTHR22792:SF140">
    <property type="entry name" value="ACHILLES, ISOFORM A"/>
    <property type="match status" value="1"/>
</dbReference>
<dbReference type="AlphaFoldDB" id="A0A196SAM3"/>
<evidence type="ECO:0000256" key="3">
    <source>
        <dbReference type="ARBA" id="ARBA00023242"/>
    </source>
</evidence>
<dbReference type="InterPro" id="IPR000504">
    <property type="entry name" value="RRM_dom"/>
</dbReference>
<dbReference type="SMART" id="SM00360">
    <property type="entry name" value="RRM"/>
    <property type="match status" value="2"/>
</dbReference>
<evidence type="ECO:0000256" key="1">
    <source>
        <dbReference type="ARBA" id="ARBA00004123"/>
    </source>
</evidence>
<sequence length="306" mass="35465">MSEDLATKIRRQVEFYFSGLNLNRDKFMREKMSADPDGFMPIETLLTFNRLKQLTTDMKVVVDAIKKSDKLAFNDDFTKVKSNIDFRKPENNVALRTVHMRGFPTSATLDDLLEGLKPYGNIRFIEMRRFISNKEFKGSVNVEFNTKEEAEEFMKKKIMFAGVEIMEKELLADREKSFDEKNKRYKYTPDSLLQIRNIGKDTTAEALQEFLKPYMDQYSYIFRTEGDNQAVVRFATSQEAAKALNELKDKTLSDKPLKLMILRGKKANGMWTKIKSLMLSEEAAKKTSQKRENEAEEGGEKKAKTD</sequence>
<dbReference type="GO" id="GO:0005634">
    <property type="term" value="C:nucleus"/>
    <property type="evidence" value="ECO:0007669"/>
    <property type="project" value="UniProtKB-SubCell"/>
</dbReference>
<dbReference type="Pfam" id="PF00076">
    <property type="entry name" value="RRM_1"/>
    <property type="match status" value="1"/>
</dbReference>
<evidence type="ECO:0000259" key="8">
    <source>
        <dbReference type="PROSITE" id="PS51939"/>
    </source>
</evidence>
<evidence type="ECO:0000259" key="7">
    <source>
        <dbReference type="PROSITE" id="PS50961"/>
    </source>
</evidence>
<feature type="domain" description="HTH La-type RNA-binding" evidence="7">
    <location>
        <begin position="1"/>
        <end position="90"/>
    </location>
</feature>
<gene>
    <name evidence="9" type="ORF">AV274_5156</name>
</gene>
<dbReference type="SUPFAM" id="SSF46785">
    <property type="entry name" value="Winged helix' DNA-binding domain"/>
    <property type="match status" value="1"/>
</dbReference>
<keyword evidence="3" id="KW-0539">Nucleus</keyword>
<dbReference type="PROSITE" id="PS50102">
    <property type="entry name" value="RRM"/>
    <property type="match status" value="2"/>
</dbReference>
<dbReference type="InterPro" id="IPR002344">
    <property type="entry name" value="Lupus_La"/>
</dbReference>
<accession>A0A196SAM3</accession>
<dbReference type="Proteomes" id="UP000078348">
    <property type="component" value="Unassembled WGS sequence"/>
</dbReference>
<dbReference type="GO" id="GO:0003729">
    <property type="term" value="F:mRNA binding"/>
    <property type="evidence" value="ECO:0007669"/>
    <property type="project" value="TreeGrafter"/>
</dbReference>
<dbReference type="GO" id="GO:1990904">
    <property type="term" value="C:ribonucleoprotein complex"/>
    <property type="evidence" value="ECO:0007669"/>
    <property type="project" value="UniProtKB-UniRule"/>
</dbReference>
<keyword evidence="2 4" id="KW-0694">RNA-binding</keyword>
<proteinExistence type="predicted"/>
<dbReference type="Pfam" id="PF05383">
    <property type="entry name" value="La"/>
    <property type="match status" value="1"/>
</dbReference>
<dbReference type="PANTHER" id="PTHR22792">
    <property type="entry name" value="LUPUS LA PROTEIN-RELATED"/>
    <property type="match status" value="1"/>
</dbReference>
<feature type="domain" description="RRM" evidence="6">
    <location>
        <begin position="96"/>
        <end position="177"/>
    </location>
</feature>
<feature type="domain" description="RRM" evidence="6">
    <location>
        <begin position="191"/>
        <end position="264"/>
    </location>
</feature>
<dbReference type="InterPro" id="IPR035979">
    <property type="entry name" value="RBD_domain_sf"/>
</dbReference>
<dbReference type="OrthoDB" id="195355at2759"/>
<name>A0A196SAM3_BLAHN</name>
<dbReference type="SUPFAM" id="SSF54928">
    <property type="entry name" value="RNA-binding domain, RBD"/>
    <property type="match status" value="1"/>
</dbReference>
<dbReference type="STRING" id="478820.A0A196SAM3"/>
<dbReference type="InterPro" id="IPR045180">
    <property type="entry name" value="La_dom_prot"/>
</dbReference>
<dbReference type="InterPro" id="IPR012677">
    <property type="entry name" value="Nucleotide-bd_a/b_plait_sf"/>
</dbReference>